<comment type="caution">
    <text evidence="2">The sequence shown here is derived from an EMBL/GenBank/DDBJ whole genome shotgun (WGS) entry which is preliminary data.</text>
</comment>
<gene>
    <name evidence="2" type="ORF">AJ79_09414</name>
</gene>
<proteinExistence type="predicted"/>
<organism evidence="2 3">
    <name type="scientific">Helicocarpus griseus UAMH5409</name>
    <dbReference type="NCBI Taxonomy" id="1447875"/>
    <lineage>
        <taxon>Eukaryota</taxon>
        <taxon>Fungi</taxon>
        <taxon>Dikarya</taxon>
        <taxon>Ascomycota</taxon>
        <taxon>Pezizomycotina</taxon>
        <taxon>Eurotiomycetes</taxon>
        <taxon>Eurotiomycetidae</taxon>
        <taxon>Onygenales</taxon>
        <taxon>Ajellomycetaceae</taxon>
        <taxon>Helicocarpus</taxon>
    </lineage>
</organism>
<evidence type="ECO:0000256" key="1">
    <source>
        <dbReference type="SAM" id="MobiDB-lite"/>
    </source>
</evidence>
<feature type="region of interest" description="Disordered" evidence="1">
    <location>
        <begin position="1"/>
        <end position="27"/>
    </location>
</feature>
<protein>
    <submittedName>
        <fullName evidence="2">Uncharacterized protein</fullName>
    </submittedName>
</protein>
<dbReference type="EMBL" id="PDNB01000264">
    <property type="protein sequence ID" value="PGG96890.1"/>
    <property type="molecule type" value="Genomic_DNA"/>
</dbReference>
<evidence type="ECO:0000313" key="3">
    <source>
        <dbReference type="Proteomes" id="UP000223968"/>
    </source>
</evidence>
<reference evidence="2 3" key="1">
    <citation type="submission" date="2017-10" db="EMBL/GenBank/DDBJ databases">
        <title>Comparative genomics in systemic dimorphic fungi from Ajellomycetaceae.</title>
        <authorList>
            <person name="Munoz J.F."/>
            <person name="Mcewen J.G."/>
            <person name="Clay O.K."/>
            <person name="Cuomo C.A."/>
        </authorList>
    </citation>
    <scope>NUCLEOTIDE SEQUENCE [LARGE SCALE GENOMIC DNA]</scope>
    <source>
        <strain evidence="2 3">UAMH5409</strain>
    </source>
</reference>
<evidence type="ECO:0000313" key="2">
    <source>
        <dbReference type="EMBL" id="PGG96890.1"/>
    </source>
</evidence>
<dbReference type="Proteomes" id="UP000223968">
    <property type="component" value="Unassembled WGS sequence"/>
</dbReference>
<keyword evidence="3" id="KW-1185">Reference proteome</keyword>
<accession>A0A2B7WK36</accession>
<sequence>METFAENADTDAASHCDTSDNGATQSYFDPEMVLRARAQVVSRSRTEERVAPTHTIWTRYCWRKWSSELSGER</sequence>
<name>A0A2B7WK36_9EURO</name>
<dbReference type="AlphaFoldDB" id="A0A2B7WK36"/>